<comment type="similarity">
    <text evidence="2">Belongs to the DtxR/MntR family.</text>
</comment>
<dbReference type="InterPro" id="IPR038157">
    <property type="entry name" value="FeoA_core_dom"/>
</dbReference>
<dbReference type="Gene3D" id="1.10.10.10">
    <property type="entry name" value="Winged helix-like DNA-binding domain superfamily/Winged helix DNA-binding domain"/>
    <property type="match status" value="1"/>
</dbReference>
<evidence type="ECO:0000313" key="15">
    <source>
        <dbReference type="Proteomes" id="UP000185612"/>
    </source>
</evidence>
<keyword evidence="6" id="KW-0408">Iron</keyword>
<dbReference type="GO" id="GO:0003677">
    <property type="term" value="F:DNA binding"/>
    <property type="evidence" value="ECO:0007669"/>
    <property type="project" value="UniProtKB-KW"/>
</dbReference>
<feature type="domain" description="HTH dtxR-type" evidence="13">
    <location>
        <begin position="6"/>
        <end position="68"/>
    </location>
</feature>
<dbReference type="SMART" id="SM00529">
    <property type="entry name" value="HTH_DTXR"/>
    <property type="match status" value="1"/>
</dbReference>
<dbReference type="InterPro" id="IPR007167">
    <property type="entry name" value="Fe-transptr_FeoA-like"/>
</dbReference>
<dbReference type="SUPFAM" id="SSF50037">
    <property type="entry name" value="C-terminal domain of transcriptional repressors"/>
    <property type="match status" value="1"/>
</dbReference>
<dbReference type="Gene3D" id="1.10.60.10">
    <property type="entry name" value="Iron dependent repressor, metal binding and dimerisation domain"/>
    <property type="match status" value="1"/>
</dbReference>
<protein>
    <recommendedName>
        <fullName evidence="12">Manganese transport regulator</fullName>
    </recommendedName>
</protein>
<dbReference type="AlphaFoldDB" id="A0A1Q5PYB6"/>
<gene>
    <name evidence="14" type="ORF">BSZ40_00285</name>
</gene>
<comment type="subunit">
    <text evidence="3">Homodimer.</text>
</comment>
<dbReference type="RefSeq" id="WP_073822112.1">
    <property type="nucleotide sequence ID" value="NZ_JAUNKL010000010.1"/>
</dbReference>
<dbReference type="InterPro" id="IPR022689">
    <property type="entry name" value="Iron_dep_repressor"/>
</dbReference>
<dbReference type="PANTHER" id="PTHR33238:SF11">
    <property type="entry name" value="TRANSCRIPTIONAL REGULATOR MNTR"/>
    <property type="match status" value="1"/>
</dbReference>
<dbReference type="GO" id="GO:0005737">
    <property type="term" value="C:cytoplasm"/>
    <property type="evidence" value="ECO:0007669"/>
    <property type="project" value="UniProtKB-SubCell"/>
</dbReference>
<evidence type="ECO:0000256" key="1">
    <source>
        <dbReference type="ARBA" id="ARBA00004496"/>
    </source>
</evidence>
<accession>A0A1Q5PYB6</accession>
<keyword evidence="9" id="KW-0010">Activator</keyword>
<dbReference type="GO" id="GO:0046914">
    <property type="term" value="F:transition metal ion binding"/>
    <property type="evidence" value="ECO:0007669"/>
    <property type="project" value="InterPro"/>
</dbReference>
<proteinExistence type="inferred from homology"/>
<evidence type="ECO:0000256" key="3">
    <source>
        <dbReference type="ARBA" id="ARBA00011738"/>
    </source>
</evidence>
<dbReference type="InterPro" id="IPR001367">
    <property type="entry name" value="Fe_dep_repressor"/>
</dbReference>
<dbReference type="InterPro" id="IPR022687">
    <property type="entry name" value="HTH_DTXR"/>
</dbReference>
<dbReference type="GO" id="GO:0045892">
    <property type="term" value="P:negative regulation of DNA-templated transcription"/>
    <property type="evidence" value="ECO:0007669"/>
    <property type="project" value="TreeGrafter"/>
</dbReference>
<dbReference type="OrthoDB" id="9791355at2"/>
<dbReference type="InterPro" id="IPR036390">
    <property type="entry name" value="WH_DNA-bd_sf"/>
</dbReference>
<sequence>MSVSSLSASAQDYLKAVWALQEWSDAPVTPSAVAARVNVKLSTASDAIKKLTAQGLLRHARYGAVTLTPLGREHALAMVRRHRLIESFLVWKLGYSWDQVHEEAEALEHVVSDFFVDRLAAALDHPARDPHGDPIPHPDGSVVHPAAVQLPQLPVGATAVVERIADDDSALLQYFASVGLGIGTQVRVAPGAPYSGTLAVTLGRATIALGEQAAAAVWATPRD</sequence>
<evidence type="ECO:0000256" key="12">
    <source>
        <dbReference type="ARBA" id="ARBA00032593"/>
    </source>
</evidence>
<dbReference type="Pfam" id="PF04023">
    <property type="entry name" value="FeoA"/>
    <property type="match status" value="1"/>
</dbReference>
<keyword evidence="11" id="KW-0464">Manganese</keyword>
<keyword evidence="5" id="KW-0678">Repressor</keyword>
<evidence type="ECO:0000256" key="8">
    <source>
        <dbReference type="ARBA" id="ARBA00023125"/>
    </source>
</evidence>
<organism evidence="14 15">
    <name type="scientific">Buchananella hordeovulneris</name>
    <dbReference type="NCBI Taxonomy" id="52770"/>
    <lineage>
        <taxon>Bacteria</taxon>
        <taxon>Bacillati</taxon>
        <taxon>Actinomycetota</taxon>
        <taxon>Actinomycetes</taxon>
        <taxon>Actinomycetales</taxon>
        <taxon>Actinomycetaceae</taxon>
        <taxon>Buchananella</taxon>
    </lineage>
</organism>
<keyword evidence="10" id="KW-0804">Transcription</keyword>
<dbReference type="STRING" id="52770.BSZ40_00285"/>
<evidence type="ECO:0000256" key="5">
    <source>
        <dbReference type="ARBA" id="ARBA00022491"/>
    </source>
</evidence>
<dbReference type="PROSITE" id="PS50944">
    <property type="entry name" value="HTH_DTXR"/>
    <property type="match status" value="1"/>
</dbReference>
<dbReference type="Pfam" id="PF02742">
    <property type="entry name" value="Fe_dep_repr_C"/>
    <property type="match status" value="1"/>
</dbReference>
<keyword evidence="7" id="KW-0805">Transcription regulation</keyword>
<dbReference type="FunFam" id="1.10.60.10:FF:000004">
    <property type="entry name" value="DtxR family transcriptional regulator"/>
    <property type="match status" value="1"/>
</dbReference>
<reference evidence="15" key="1">
    <citation type="submission" date="2016-12" db="EMBL/GenBank/DDBJ databases">
        <authorList>
            <person name="Meng X."/>
        </authorList>
    </citation>
    <scope>NUCLEOTIDE SEQUENCE [LARGE SCALE GENOMIC DNA]</scope>
    <source>
        <strain evidence="15">DSM 20732</strain>
    </source>
</reference>
<dbReference type="PANTHER" id="PTHR33238">
    <property type="entry name" value="IRON (METAL) DEPENDENT REPRESSOR, DTXR FAMILY"/>
    <property type="match status" value="1"/>
</dbReference>
<comment type="subcellular location">
    <subcellularLocation>
        <location evidence="1">Cytoplasm</location>
    </subcellularLocation>
</comment>
<evidence type="ECO:0000256" key="10">
    <source>
        <dbReference type="ARBA" id="ARBA00023163"/>
    </source>
</evidence>
<dbReference type="Proteomes" id="UP000185612">
    <property type="component" value="Unassembled WGS sequence"/>
</dbReference>
<dbReference type="GO" id="GO:0046983">
    <property type="term" value="F:protein dimerization activity"/>
    <property type="evidence" value="ECO:0007669"/>
    <property type="project" value="InterPro"/>
</dbReference>
<keyword evidence="15" id="KW-1185">Reference proteome</keyword>
<evidence type="ECO:0000313" key="14">
    <source>
        <dbReference type="EMBL" id="OKL52594.1"/>
    </source>
</evidence>
<dbReference type="Gene3D" id="2.30.30.90">
    <property type="match status" value="1"/>
</dbReference>
<dbReference type="InterPro" id="IPR008988">
    <property type="entry name" value="Transcriptional_repressor_C"/>
</dbReference>
<dbReference type="SUPFAM" id="SSF47979">
    <property type="entry name" value="Iron-dependent repressor protein, dimerization domain"/>
    <property type="match status" value="1"/>
</dbReference>
<dbReference type="GO" id="GO:0003700">
    <property type="term" value="F:DNA-binding transcription factor activity"/>
    <property type="evidence" value="ECO:0007669"/>
    <property type="project" value="InterPro"/>
</dbReference>
<dbReference type="SMART" id="SM00899">
    <property type="entry name" value="FeoA"/>
    <property type="match status" value="1"/>
</dbReference>
<evidence type="ECO:0000256" key="11">
    <source>
        <dbReference type="ARBA" id="ARBA00023211"/>
    </source>
</evidence>
<evidence type="ECO:0000256" key="2">
    <source>
        <dbReference type="ARBA" id="ARBA00007871"/>
    </source>
</evidence>
<evidence type="ECO:0000259" key="13">
    <source>
        <dbReference type="PROSITE" id="PS50944"/>
    </source>
</evidence>
<evidence type="ECO:0000256" key="4">
    <source>
        <dbReference type="ARBA" id="ARBA00022490"/>
    </source>
</evidence>
<dbReference type="InterPro" id="IPR036421">
    <property type="entry name" value="Fe_dep_repressor_sf"/>
</dbReference>
<evidence type="ECO:0000256" key="9">
    <source>
        <dbReference type="ARBA" id="ARBA00023159"/>
    </source>
</evidence>
<keyword evidence="8" id="KW-0238">DNA-binding</keyword>
<dbReference type="EMBL" id="MQVS01000001">
    <property type="protein sequence ID" value="OKL52594.1"/>
    <property type="molecule type" value="Genomic_DNA"/>
</dbReference>
<dbReference type="InterPro" id="IPR036388">
    <property type="entry name" value="WH-like_DNA-bd_sf"/>
</dbReference>
<name>A0A1Q5PYB6_9ACTO</name>
<dbReference type="InterPro" id="IPR050536">
    <property type="entry name" value="DtxR_MntR_Metal-Reg"/>
</dbReference>
<comment type="caution">
    <text evidence="14">The sequence shown here is derived from an EMBL/GenBank/DDBJ whole genome shotgun (WGS) entry which is preliminary data.</text>
</comment>
<evidence type="ECO:0000256" key="6">
    <source>
        <dbReference type="ARBA" id="ARBA00023004"/>
    </source>
</evidence>
<keyword evidence="4" id="KW-0963">Cytoplasm</keyword>
<evidence type="ECO:0000256" key="7">
    <source>
        <dbReference type="ARBA" id="ARBA00023015"/>
    </source>
</evidence>
<dbReference type="Pfam" id="PF01325">
    <property type="entry name" value="Fe_dep_repress"/>
    <property type="match status" value="1"/>
</dbReference>
<dbReference type="SUPFAM" id="SSF46785">
    <property type="entry name" value="Winged helix' DNA-binding domain"/>
    <property type="match status" value="1"/>
</dbReference>